<dbReference type="EMBL" id="MCFJ01000007">
    <property type="protein sequence ID" value="ORY63835.1"/>
    <property type="molecule type" value="Genomic_DNA"/>
</dbReference>
<gene>
    <name evidence="1" type="ORF">BCR38DRAFT_433168</name>
</gene>
<dbReference type="AlphaFoldDB" id="A0A1Y2DYW7"/>
<keyword evidence="2" id="KW-1185">Reference proteome</keyword>
<protein>
    <recommendedName>
        <fullName evidence="3">P-loop containing nucleoside triphosphate hydrolase protein</fullName>
    </recommendedName>
</protein>
<comment type="caution">
    <text evidence="1">The sequence shown here is derived from an EMBL/GenBank/DDBJ whole genome shotgun (WGS) entry which is preliminary data.</text>
</comment>
<accession>A0A1Y2DYW7</accession>
<organism evidence="1 2">
    <name type="scientific">Pseudomassariella vexata</name>
    <dbReference type="NCBI Taxonomy" id="1141098"/>
    <lineage>
        <taxon>Eukaryota</taxon>
        <taxon>Fungi</taxon>
        <taxon>Dikarya</taxon>
        <taxon>Ascomycota</taxon>
        <taxon>Pezizomycotina</taxon>
        <taxon>Sordariomycetes</taxon>
        <taxon>Xylariomycetidae</taxon>
        <taxon>Amphisphaeriales</taxon>
        <taxon>Pseudomassariaceae</taxon>
        <taxon>Pseudomassariella</taxon>
    </lineage>
</organism>
<evidence type="ECO:0000313" key="1">
    <source>
        <dbReference type="EMBL" id="ORY63835.1"/>
    </source>
</evidence>
<reference evidence="1 2" key="1">
    <citation type="submission" date="2016-07" db="EMBL/GenBank/DDBJ databases">
        <title>Pervasive Adenine N6-methylation of Active Genes in Fungi.</title>
        <authorList>
            <consortium name="DOE Joint Genome Institute"/>
            <person name="Mondo S.J."/>
            <person name="Dannebaum R.O."/>
            <person name="Kuo R.C."/>
            <person name="Labutti K."/>
            <person name="Haridas S."/>
            <person name="Kuo A."/>
            <person name="Salamov A."/>
            <person name="Ahrendt S.R."/>
            <person name="Lipzen A."/>
            <person name="Sullivan W."/>
            <person name="Andreopoulos W.B."/>
            <person name="Clum A."/>
            <person name="Lindquist E."/>
            <person name="Daum C."/>
            <person name="Ramamoorthy G.K."/>
            <person name="Gryganskyi A."/>
            <person name="Culley D."/>
            <person name="Magnuson J.K."/>
            <person name="James T.Y."/>
            <person name="O'Malley M.A."/>
            <person name="Stajich J.E."/>
            <person name="Spatafora J.W."/>
            <person name="Visel A."/>
            <person name="Grigoriev I.V."/>
        </authorList>
    </citation>
    <scope>NUCLEOTIDE SEQUENCE [LARGE SCALE GENOMIC DNA]</scope>
    <source>
        <strain evidence="1 2">CBS 129021</strain>
    </source>
</reference>
<evidence type="ECO:0008006" key="3">
    <source>
        <dbReference type="Google" id="ProtNLM"/>
    </source>
</evidence>
<dbReference type="Proteomes" id="UP000193689">
    <property type="component" value="Unassembled WGS sequence"/>
</dbReference>
<proteinExistence type="predicted"/>
<sequence>MAPPMTPNLGPLYRTLYPIKTPDRTIQRKSHPLRVLALGLSRSGTDSLRTALGTLGYENVYHGYVIPFAQRTDPAIWCPLMQRKYAGTFTAAKLSCQRTECHRHQWVSGH</sequence>
<dbReference type="Gene3D" id="3.40.50.300">
    <property type="entry name" value="P-loop containing nucleotide triphosphate hydrolases"/>
    <property type="match status" value="1"/>
</dbReference>
<dbReference type="RefSeq" id="XP_040715249.1">
    <property type="nucleotide sequence ID" value="XM_040860234.1"/>
</dbReference>
<dbReference type="OrthoDB" id="408152at2759"/>
<dbReference type="InterPro" id="IPR040632">
    <property type="entry name" value="Sulfotransfer_4"/>
</dbReference>
<dbReference type="InterPro" id="IPR027417">
    <property type="entry name" value="P-loop_NTPase"/>
</dbReference>
<dbReference type="GeneID" id="63776446"/>
<dbReference type="Pfam" id="PF17784">
    <property type="entry name" value="Sulfotransfer_4"/>
    <property type="match status" value="1"/>
</dbReference>
<evidence type="ECO:0000313" key="2">
    <source>
        <dbReference type="Proteomes" id="UP000193689"/>
    </source>
</evidence>
<dbReference type="InParanoid" id="A0A1Y2DYW7"/>
<name>A0A1Y2DYW7_9PEZI</name>